<dbReference type="GO" id="GO:0019563">
    <property type="term" value="P:glycerol catabolic process"/>
    <property type="evidence" value="ECO:0007669"/>
    <property type="project" value="TreeGrafter"/>
</dbReference>
<evidence type="ECO:0000313" key="5">
    <source>
        <dbReference type="Proteomes" id="UP000176917"/>
    </source>
</evidence>
<gene>
    <name evidence="4" type="ORF">A3B24_02520</name>
</gene>
<dbReference type="InterPro" id="IPR000652">
    <property type="entry name" value="Triosephosphate_isomerase"/>
</dbReference>
<name>A0A1G2RKW6_9BACT</name>
<dbReference type="STRING" id="1802461.A3B24_02520"/>
<keyword evidence="3" id="KW-0312">Gluconeogenesis</keyword>
<dbReference type="EC" id="5.3.1.1" evidence="3"/>
<evidence type="ECO:0000313" key="4">
    <source>
        <dbReference type="EMBL" id="OHA73457.1"/>
    </source>
</evidence>
<dbReference type="CDD" id="cd00311">
    <property type="entry name" value="TIM"/>
    <property type="match status" value="1"/>
</dbReference>
<dbReference type="GO" id="GO:0006094">
    <property type="term" value="P:gluconeogenesis"/>
    <property type="evidence" value="ECO:0007669"/>
    <property type="project" value="UniProtKB-UniPathway"/>
</dbReference>
<dbReference type="SUPFAM" id="SSF51351">
    <property type="entry name" value="Triosephosphate isomerase (TIM)"/>
    <property type="match status" value="1"/>
</dbReference>
<comment type="similarity">
    <text evidence="1 3">Belongs to the triosephosphate isomerase family.</text>
</comment>
<accession>A0A1G2RKW6</accession>
<evidence type="ECO:0000256" key="2">
    <source>
        <dbReference type="ARBA" id="ARBA00023235"/>
    </source>
</evidence>
<dbReference type="NCBIfam" id="TIGR00419">
    <property type="entry name" value="tim"/>
    <property type="match status" value="1"/>
</dbReference>
<dbReference type="InterPro" id="IPR035990">
    <property type="entry name" value="TIM_sf"/>
</dbReference>
<dbReference type="Gene3D" id="3.20.20.70">
    <property type="entry name" value="Aldolase class I"/>
    <property type="match status" value="1"/>
</dbReference>
<dbReference type="InterPro" id="IPR013785">
    <property type="entry name" value="Aldolase_TIM"/>
</dbReference>
<keyword evidence="2 3" id="KW-0413">Isomerase</keyword>
<dbReference type="EMBL" id="MHUG01000012">
    <property type="protein sequence ID" value="OHA73457.1"/>
    <property type="molecule type" value="Genomic_DNA"/>
</dbReference>
<proteinExistence type="inferred from homology"/>
<dbReference type="UniPathway" id="UPA00138"/>
<comment type="catalytic activity">
    <reaction evidence="3">
        <text>D-glyceraldehyde 3-phosphate = dihydroxyacetone phosphate</text>
        <dbReference type="Rhea" id="RHEA:18585"/>
        <dbReference type="ChEBI" id="CHEBI:57642"/>
        <dbReference type="ChEBI" id="CHEBI:59776"/>
        <dbReference type="EC" id="5.3.1.1"/>
    </reaction>
</comment>
<dbReference type="PANTHER" id="PTHR21139">
    <property type="entry name" value="TRIOSEPHOSPHATE ISOMERASE"/>
    <property type="match status" value="1"/>
</dbReference>
<sequence>MKAQPLIVANWKMNPENSKDALELASFVTKGVKDVEAHVVLCPPDLYIPDLVPTDNVFVGSQDCFWENRGAFTGEVSPTMLRNLGCTYVILGHSERGQYLKETSDMVQKKIEAALRAGLIPVVCIGEEDKALRKTELEVKMINILQGIKASDLAKLVLAYEPLWAISTNKGSQPENPEELREVVAFMRGMLVTLFGAQSFQIPILYGGSVDEGNIQSFLGPDKAQGALVGAMSLNAQEFVALVKNAAEGYIE</sequence>
<comment type="caution">
    <text evidence="4">The sequence shown here is derived from an EMBL/GenBank/DDBJ whole genome shotgun (WGS) entry which is preliminary data.</text>
</comment>
<comment type="subunit">
    <text evidence="3">Homodimer.</text>
</comment>
<dbReference type="GO" id="GO:0005829">
    <property type="term" value="C:cytosol"/>
    <property type="evidence" value="ECO:0007669"/>
    <property type="project" value="TreeGrafter"/>
</dbReference>
<evidence type="ECO:0000256" key="3">
    <source>
        <dbReference type="RuleBase" id="RU363013"/>
    </source>
</evidence>
<organism evidence="4 5">
    <name type="scientific">Candidatus Wildermuthbacteria bacterium RIFCSPLOWO2_01_FULL_48_16</name>
    <dbReference type="NCBI Taxonomy" id="1802461"/>
    <lineage>
        <taxon>Bacteria</taxon>
        <taxon>Candidatus Wildermuthiibacteriota</taxon>
    </lineage>
</organism>
<dbReference type="GO" id="GO:0004807">
    <property type="term" value="F:triose-phosphate isomerase activity"/>
    <property type="evidence" value="ECO:0007669"/>
    <property type="project" value="UniProtKB-UniRule"/>
</dbReference>
<evidence type="ECO:0000256" key="1">
    <source>
        <dbReference type="ARBA" id="ARBA00007422"/>
    </source>
</evidence>
<comment type="pathway">
    <text evidence="3">Carbohydrate biosynthesis; gluconeogenesis.</text>
</comment>
<comment type="subcellular location">
    <subcellularLocation>
        <location evidence="3">Cytoplasm</location>
    </subcellularLocation>
</comment>
<reference evidence="4 5" key="1">
    <citation type="journal article" date="2016" name="Nat. Commun.">
        <title>Thousands of microbial genomes shed light on interconnected biogeochemical processes in an aquifer system.</title>
        <authorList>
            <person name="Anantharaman K."/>
            <person name="Brown C.T."/>
            <person name="Hug L.A."/>
            <person name="Sharon I."/>
            <person name="Castelle C.J."/>
            <person name="Probst A.J."/>
            <person name="Thomas B.C."/>
            <person name="Singh A."/>
            <person name="Wilkins M.J."/>
            <person name="Karaoz U."/>
            <person name="Brodie E.L."/>
            <person name="Williams K.H."/>
            <person name="Hubbard S.S."/>
            <person name="Banfield J.F."/>
        </authorList>
    </citation>
    <scope>NUCLEOTIDE SEQUENCE [LARGE SCALE GENOMIC DNA]</scope>
</reference>
<dbReference type="GO" id="GO:0006096">
    <property type="term" value="P:glycolytic process"/>
    <property type="evidence" value="ECO:0007669"/>
    <property type="project" value="UniProtKB-UniRule"/>
</dbReference>
<dbReference type="GO" id="GO:0046166">
    <property type="term" value="P:glyceraldehyde-3-phosphate biosynthetic process"/>
    <property type="evidence" value="ECO:0007669"/>
    <property type="project" value="TreeGrafter"/>
</dbReference>
<keyword evidence="3" id="KW-0963">Cytoplasm</keyword>
<dbReference type="AlphaFoldDB" id="A0A1G2RKW6"/>
<dbReference type="Proteomes" id="UP000176917">
    <property type="component" value="Unassembled WGS sequence"/>
</dbReference>
<dbReference type="Pfam" id="PF00121">
    <property type="entry name" value="TIM"/>
    <property type="match status" value="1"/>
</dbReference>
<dbReference type="PROSITE" id="PS51440">
    <property type="entry name" value="TIM_2"/>
    <property type="match status" value="1"/>
</dbReference>
<dbReference type="UniPathway" id="UPA00109">
    <property type="reaction ID" value="UER00189"/>
</dbReference>
<dbReference type="PANTHER" id="PTHR21139:SF42">
    <property type="entry name" value="TRIOSEPHOSPHATE ISOMERASE"/>
    <property type="match status" value="1"/>
</dbReference>
<comment type="pathway">
    <text evidence="3">Carbohydrate degradation; glycolysis; D-glyceraldehyde 3-phosphate from glycerone phosphate: step 1/1.</text>
</comment>
<keyword evidence="3" id="KW-0324">Glycolysis</keyword>
<protein>
    <recommendedName>
        <fullName evidence="3">Triosephosphate isomerase</fullName>
        <ecNumber evidence="3">5.3.1.1</ecNumber>
    </recommendedName>
</protein>